<gene>
    <name evidence="1" type="ORF">CXU09_11650</name>
</gene>
<dbReference type="Proteomes" id="UP000235914">
    <property type="component" value="Unassembled WGS sequence"/>
</dbReference>
<dbReference type="AlphaFoldDB" id="A0AAP8NJB0"/>
<evidence type="ECO:0000313" key="2">
    <source>
        <dbReference type="Proteomes" id="UP000235914"/>
    </source>
</evidence>
<proteinExistence type="predicted"/>
<evidence type="ECO:0000313" key="1">
    <source>
        <dbReference type="EMBL" id="PNC53344.1"/>
    </source>
</evidence>
<organism evidence="1 2">
    <name type="scientific">Akkermansia muciniphila</name>
    <dbReference type="NCBI Taxonomy" id="239935"/>
    <lineage>
        <taxon>Bacteria</taxon>
        <taxon>Pseudomonadati</taxon>
        <taxon>Verrucomicrobiota</taxon>
        <taxon>Verrucomicrobiia</taxon>
        <taxon>Verrucomicrobiales</taxon>
        <taxon>Akkermansiaceae</taxon>
        <taxon>Akkermansia</taxon>
    </lineage>
</organism>
<reference evidence="1 2" key="1">
    <citation type="journal article" date="2017" name="BMC Genomics">
        <title>Genome sequencing of 39 Akkermansia muciniphila isolates reveals its population structure, genomic and functional diverisity, and global distribution in mammalian gut microbiotas.</title>
        <authorList>
            <person name="Guo X."/>
            <person name="Li S."/>
            <person name="Zhang J."/>
            <person name="Wu F."/>
            <person name="Li X."/>
            <person name="Wu D."/>
            <person name="Zhang M."/>
            <person name="Ou Z."/>
            <person name="Jie Z."/>
            <person name="Yan Q."/>
            <person name="Li P."/>
            <person name="Yi J."/>
            <person name="Peng Y."/>
        </authorList>
    </citation>
    <scope>NUCLEOTIDE SEQUENCE [LARGE SCALE GENOMIC DNA]</scope>
    <source>
        <strain evidence="1 2">GP43</strain>
    </source>
</reference>
<name>A0AAP8NJB0_9BACT</name>
<dbReference type="EMBL" id="PJKN01000008">
    <property type="protein sequence ID" value="PNC53344.1"/>
    <property type="molecule type" value="Genomic_DNA"/>
</dbReference>
<accession>A0AAP8NJB0</accession>
<sequence>MVKTMNNNIKEHPIQFEADMIRALLQEYSTPGEHKNQTRRTCGLNQFNDLPEALKERGWEIQEFIEESGSWLAVSEEGSGKFSDIFIPWIECPYGKVGDRLWVQEEICHNSRSGWLYSADGVCLPMSYPDGWISKNARRQFIPSIHMPRWASRILLEITEIRVERFLDITTNDARMEGIECVWHDEETDACLWRDYSGKSAGLAFARLSFFSLWEKIKGTGSAELNPWVWVIKFNVLTINGNIK</sequence>
<protein>
    <submittedName>
        <fullName evidence="1">Uncharacterized protein</fullName>
    </submittedName>
</protein>
<comment type="caution">
    <text evidence="1">The sequence shown here is derived from an EMBL/GenBank/DDBJ whole genome shotgun (WGS) entry which is preliminary data.</text>
</comment>